<accession>A0A6C0ABX3</accession>
<proteinExistence type="predicted"/>
<reference evidence="1" key="1">
    <citation type="journal article" date="2020" name="Nature">
        <title>Giant virus diversity and host interactions through global metagenomics.</title>
        <authorList>
            <person name="Schulz F."/>
            <person name="Roux S."/>
            <person name="Paez-Espino D."/>
            <person name="Jungbluth S."/>
            <person name="Walsh D.A."/>
            <person name="Denef V.J."/>
            <person name="McMahon K.D."/>
            <person name="Konstantinidis K.T."/>
            <person name="Eloe-Fadrosh E.A."/>
            <person name="Kyrpides N.C."/>
            <person name="Woyke T."/>
        </authorList>
    </citation>
    <scope>NUCLEOTIDE SEQUENCE</scope>
    <source>
        <strain evidence="1">GVMAG-S-1004661-13</strain>
    </source>
</reference>
<protein>
    <submittedName>
        <fullName evidence="1">Uncharacterized protein</fullName>
    </submittedName>
</protein>
<name>A0A6C0ABX3_9ZZZZ</name>
<evidence type="ECO:0000313" key="1">
    <source>
        <dbReference type="EMBL" id="QHS77208.1"/>
    </source>
</evidence>
<organism evidence="1">
    <name type="scientific">viral metagenome</name>
    <dbReference type="NCBI Taxonomy" id="1070528"/>
    <lineage>
        <taxon>unclassified sequences</taxon>
        <taxon>metagenomes</taxon>
        <taxon>organismal metagenomes</taxon>
    </lineage>
</organism>
<sequence length="134" mass="16299">MRKLLSEFSNYSTNKCDKSYKKYHEYYNNYLFMNLIKETLSGELYEDILQLLKKRIPDVSHIKLGFEYGAIIWIYVTPNEQKEFYRTYHLMLYYCCNQYNKEILMKSFYISPLIIKNKLIGEAPFTYEIKSPFK</sequence>
<dbReference type="EMBL" id="MN740543">
    <property type="protein sequence ID" value="QHS77208.1"/>
    <property type="molecule type" value="Genomic_DNA"/>
</dbReference>
<dbReference type="AlphaFoldDB" id="A0A6C0ABX3"/>